<dbReference type="Gene3D" id="2.120.10.30">
    <property type="entry name" value="TolB, C-terminal domain"/>
    <property type="match status" value="1"/>
</dbReference>
<evidence type="ECO:0000313" key="2">
    <source>
        <dbReference type="EMBL" id="SKA44179.1"/>
    </source>
</evidence>
<keyword evidence="3" id="KW-1185">Reference proteome</keyword>
<feature type="compositionally biased region" description="Polar residues" evidence="1">
    <location>
        <begin position="1"/>
        <end position="14"/>
    </location>
</feature>
<dbReference type="InterPro" id="IPR011659">
    <property type="entry name" value="WD40"/>
</dbReference>
<dbReference type="Proteomes" id="UP000190367">
    <property type="component" value="Unassembled WGS sequence"/>
</dbReference>
<evidence type="ECO:0000256" key="1">
    <source>
        <dbReference type="SAM" id="MobiDB-lite"/>
    </source>
</evidence>
<organism evidence="2 3">
    <name type="scientific">Chitinophaga eiseniae</name>
    <dbReference type="NCBI Taxonomy" id="634771"/>
    <lineage>
        <taxon>Bacteria</taxon>
        <taxon>Pseudomonadati</taxon>
        <taxon>Bacteroidota</taxon>
        <taxon>Chitinophagia</taxon>
        <taxon>Chitinophagales</taxon>
        <taxon>Chitinophagaceae</taxon>
        <taxon>Chitinophaga</taxon>
    </lineage>
</organism>
<evidence type="ECO:0000313" key="3">
    <source>
        <dbReference type="Proteomes" id="UP000190367"/>
    </source>
</evidence>
<sequence length="90" mass="10059">MNTDGSNRVQVTTSNEEEGYPVFSPDGKYLLPGTNYDGENNAIQNWNLTIIPADGQQYNVTDGADSRVIQLKVKGSDMLQENCDDLMTWR</sequence>
<feature type="region of interest" description="Disordered" evidence="1">
    <location>
        <begin position="1"/>
        <end position="25"/>
    </location>
</feature>
<reference evidence="3" key="1">
    <citation type="submission" date="2017-02" db="EMBL/GenBank/DDBJ databases">
        <authorList>
            <person name="Varghese N."/>
            <person name="Submissions S."/>
        </authorList>
    </citation>
    <scope>NUCLEOTIDE SEQUENCE [LARGE SCALE GENOMIC DNA]</scope>
    <source>
        <strain evidence="3">DSM 22224</strain>
    </source>
</reference>
<dbReference type="Pfam" id="PF07676">
    <property type="entry name" value="PD40"/>
    <property type="match status" value="1"/>
</dbReference>
<dbReference type="STRING" id="634771.SAMN04488128_106344"/>
<accession>A0A1T4TVC6</accession>
<dbReference type="EMBL" id="FUWZ01000006">
    <property type="protein sequence ID" value="SKA44179.1"/>
    <property type="molecule type" value="Genomic_DNA"/>
</dbReference>
<name>A0A1T4TVC6_9BACT</name>
<dbReference type="AlphaFoldDB" id="A0A1T4TVC6"/>
<dbReference type="SUPFAM" id="SSF69304">
    <property type="entry name" value="Tricorn protease N-terminal domain"/>
    <property type="match status" value="1"/>
</dbReference>
<proteinExistence type="predicted"/>
<gene>
    <name evidence="2" type="ORF">SAMN04488128_106344</name>
</gene>
<protein>
    <submittedName>
        <fullName evidence="2">WD40-like Beta Propeller Repeat</fullName>
    </submittedName>
</protein>
<dbReference type="InterPro" id="IPR011042">
    <property type="entry name" value="6-blade_b-propeller_TolB-like"/>
</dbReference>